<dbReference type="OrthoDB" id="3176171at2759"/>
<evidence type="ECO:0000313" key="8">
    <source>
        <dbReference type="EMBL" id="CAD7233182.1"/>
    </source>
</evidence>
<evidence type="ECO:0000256" key="1">
    <source>
        <dbReference type="ARBA" id="ARBA00004245"/>
    </source>
</evidence>
<comment type="subcellular location">
    <subcellularLocation>
        <location evidence="1">Cytoplasm</location>
        <location evidence="1">Cytoskeleton</location>
    </subcellularLocation>
</comment>
<name>A0A7R8WK04_9CRUS</name>
<evidence type="ECO:0000256" key="3">
    <source>
        <dbReference type="ARBA" id="ARBA00022741"/>
    </source>
</evidence>
<dbReference type="Pfam" id="PF00225">
    <property type="entry name" value="Kinesin"/>
    <property type="match status" value="1"/>
</dbReference>
<sequence>DIEKSLRDQIELLQSTNEHLDVKVKSEAQVSTQYMQELTDVKDQLRAMTTELSVTAARRDALEIDLSRARTTISTLTTEKMMLEEENNQLLLENGDVKTGSGKTYTMEGDIDGPNRGIIPRATDQIFDTIEELKARDWSYEVKVSILEIYNEKFVDLINPDETAKTPEIYADPTTKEPVFVNLYRATAEKPSEVQALIRLAQKRRHVAATKCNERSSRSHCVFWMQFCGKNSATEETTAGAVYLVDLAGSERSKVSGATGTRLKETNDINVSLSALGRVFVSIMAKDSHIPYRDSKLTHCLQPCLGGSAKVLMMVNLSPFDVNESLNTLRFAKKVNQCHIGTARKRC</sequence>
<feature type="non-terminal residue" evidence="8">
    <location>
        <position position="1"/>
    </location>
</feature>
<dbReference type="PRINTS" id="PR00380">
    <property type="entry name" value="KINESINHEAVY"/>
</dbReference>
<dbReference type="GO" id="GO:0005524">
    <property type="term" value="F:ATP binding"/>
    <property type="evidence" value="ECO:0007669"/>
    <property type="project" value="UniProtKB-KW"/>
</dbReference>
<keyword evidence="4" id="KW-0067">ATP-binding</keyword>
<reference evidence="8" key="1">
    <citation type="submission" date="2020-11" db="EMBL/GenBank/DDBJ databases">
        <authorList>
            <person name="Tran Van P."/>
        </authorList>
    </citation>
    <scope>NUCLEOTIDE SEQUENCE</scope>
</reference>
<keyword evidence="5" id="KW-0505">Motor protein</keyword>
<dbReference type="PANTHER" id="PTHR47972">
    <property type="entry name" value="KINESIN-LIKE PROTEIN KLP-3"/>
    <property type="match status" value="1"/>
</dbReference>
<dbReference type="GO" id="GO:0003777">
    <property type="term" value="F:microtubule motor activity"/>
    <property type="evidence" value="ECO:0007669"/>
    <property type="project" value="InterPro"/>
</dbReference>
<dbReference type="GO" id="GO:0008017">
    <property type="term" value="F:microtubule binding"/>
    <property type="evidence" value="ECO:0007669"/>
    <property type="project" value="InterPro"/>
</dbReference>
<dbReference type="PANTHER" id="PTHR47972:SF45">
    <property type="entry name" value="PROTEIN CLARET SEGREGATIONAL"/>
    <property type="match status" value="1"/>
</dbReference>
<dbReference type="GO" id="GO:0005874">
    <property type="term" value="C:microtubule"/>
    <property type="evidence" value="ECO:0007669"/>
    <property type="project" value="UniProtKB-KW"/>
</dbReference>
<dbReference type="SUPFAM" id="SSF52540">
    <property type="entry name" value="P-loop containing nucleoside triphosphate hydrolases"/>
    <property type="match status" value="1"/>
</dbReference>
<evidence type="ECO:0000256" key="7">
    <source>
        <dbReference type="PROSITE-ProRule" id="PRU00283"/>
    </source>
</evidence>
<dbReference type="InterPro" id="IPR001752">
    <property type="entry name" value="Kinesin_motor_dom"/>
</dbReference>
<evidence type="ECO:0000256" key="5">
    <source>
        <dbReference type="ARBA" id="ARBA00023175"/>
    </source>
</evidence>
<evidence type="ECO:0000256" key="4">
    <source>
        <dbReference type="ARBA" id="ARBA00022840"/>
    </source>
</evidence>
<evidence type="ECO:0000256" key="2">
    <source>
        <dbReference type="ARBA" id="ARBA00022701"/>
    </source>
</evidence>
<dbReference type="InterPro" id="IPR027417">
    <property type="entry name" value="P-loop_NTPase"/>
</dbReference>
<keyword evidence="2" id="KW-0493">Microtubule</keyword>
<keyword evidence="3" id="KW-0547">Nucleotide-binding</keyword>
<protein>
    <submittedName>
        <fullName evidence="8">Uncharacterized protein</fullName>
    </submittedName>
</protein>
<keyword evidence="6" id="KW-0206">Cytoskeleton</keyword>
<proteinExistence type="inferred from homology"/>
<dbReference type="GO" id="GO:0007018">
    <property type="term" value="P:microtubule-based movement"/>
    <property type="evidence" value="ECO:0007669"/>
    <property type="project" value="InterPro"/>
</dbReference>
<evidence type="ECO:0000256" key="6">
    <source>
        <dbReference type="ARBA" id="ARBA00023212"/>
    </source>
</evidence>
<gene>
    <name evidence="8" type="ORF">CTOB1V02_LOCUS11005</name>
</gene>
<comment type="similarity">
    <text evidence="7">Belongs to the TRAFAC class myosin-kinesin ATPase superfamily. Kinesin family.</text>
</comment>
<accession>A0A7R8WK04</accession>
<comment type="caution">
    <text evidence="7">Lacks conserved residue(s) required for the propagation of feature annotation.</text>
</comment>
<dbReference type="AlphaFoldDB" id="A0A7R8WK04"/>
<dbReference type="InterPro" id="IPR027640">
    <property type="entry name" value="Kinesin-like_fam"/>
</dbReference>
<dbReference type="SMART" id="SM00129">
    <property type="entry name" value="KISc"/>
    <property type="match status" value="1"/>
</dbReference>
<dbReference type="PROSITE" id="PS50067">
    <property type="entry name" value="KINESIN_MOTOR_2"/>
    <property type="match status" value="1"/>
</dbReference>
<keyword evidence="6" id="KW-0963">Cytoplasm</keyword>
<dbReference type="Gene3D" id="3.40.850.10">
    <property type="entry name" value="Kinesin motor domain"/>
    <property type="match status" value="1"/>
</dbReference>
<dbReference type="InterPro" id="IPR036961">
    <property type="entry name" value="Kinesin_motor_dom_sf"/>
</dbReference>
<organism evidence="8">
    <name type="scientific">Cyprideis torosa</name>
    <dbReference type="NCBI Taxonomy" id="163714"/>
    <lineage>
        <taxon>Eukaryota</taxon>
        <taxon>Metazoa</taxon>
        <taxon>Ecdysozoa</taxon>
        <taxon>Arthropoda</taxon>
        <taxon>Crustacea</taxon>
        <taxon>Oligostraca</taxon>
        <taxon>Ostracoda</taxon>
        <taxon>Podocopa</taxon>
        <taxon>Podocopida</taxon>
        <taxon>Cytherocopina</taxon>
        <taxon>Cytheroidea</taxon>
        <taxon>Cytherideidae</taxon>
        <taxon>Cyprideis</taxon>
    </lineage>
</organism>
<dbReference type="EMBL" id="OB665789">
    <property type="protein sequence ID" value="CAD7233182.1"/>
    <property type="molecule type" value="Genomic_DNA"/>
</dbReference>